<comment type="caution">
    <text evidence="4">The sequence shown here is derived from an EMBL/GenBank/DDBJ whole genome shotgun (WGS) entry which is preliminary data.</text>
</comment>
<sequence length="239" mass="27331">MSAETDFPPHLIKQDQHWTGLSVELMQKLAAKVGCQLEFINSPWLRAIQQSEAGELDVLSHLSFNPQRQQHFAFIGPHHIEAIYLIGEAQSLPQLHELTELSENIDLGRIATLHGAYYGEEFSRLMQAPNFARQLVIISSIQDKLALLRAHRVNAILEDISVLRYWQQHQYPQAAKYEPLLKVFESPVYFGFSKASLSAQQLNQLVNAWQQLYDEGELTPIYQKYQIINADKLTPAPKL</sequence>
<protein>
    <submittedName>
        <fullName evidence="4">Transporter substrate-binding domain-containing protein</fullName>
    </submittedName>
</protein>
<dbReference type="PANTHER" id="PTHR35936:SF25">
    <property type="entry name" value="ABC TRANSPORTER SUBSTRATE-BINDING PROTEIN"/>
    <property type="match status" value="1"/>
</dbReference>
<dbReference type="InterPro" id="IPR001638">
    <property type="entry name" value="Solute-binding_3/MltF_N"/>
</dbReference>
<name>A0ABU8C2X6_9GAMM</name>
<dbReference type="PANTHER" id="PTHR35936">
    <property type="entry name" value="MEMBRANE-BOUND LYTIC MUREIN TRANSGLYCOSYLASE F"/>
    <property type="match status" value="1"/>
</dbReference>
<keyword evidence="5" id="KW-1185">Reference proteome</keyword>
<comment type="similarity">
    <text evidence="1">Belongs to the bacterial solute-binding protein 3 family.</text>
</comment>
<dbReference type="SUPFAM" id="SSF53850">
    <property type="entry name" value="Periplasmic binding protein-like II"/>
    <property type="match status" value="1"/>
</dbReference>
<evidence type="ECO:0000259" key="3">
    <source>
        <dbReference type="SMART" id="SM00062"/>
    </source>
</evidence>
<dbReference type="EMBL" id="JALAAR010000002">
    <property type="protein sequence ID" value="MEH8016242.1"/>
    <property type="molecule type" value="Genomic_DNA"/>
</dbReference>
<accession>A0ABU8C2X6</accession>
<evidence type="ECO:0000256" key="2">
    <source>
        <dbReference type="ARBA" id="ARBA00022729"/>
    </source>
</evidence>
<organism evidence="4 5">
    <name type="scientific">Rheinheimera muenzenbergensis</name>
    <dbReference type="NCBI Taxonomy" id="1193628"/>
    <lineage>
        <taxon>Bacteria</taxon>
        <taxon>Pseudomonadati</taxon>
        <taxon>Pseudomonadota</taxon>
        <taxon>Gammaproteobacteria</taxon>
        <taxon>Chromatiales</taxon>
        <taxon>Chromatiaceae</taxon>
        <taxon>Rheinheimera</taxon>
    </lineage>
</organism>
<evidence type="ECO:0000313" key="5">
    <source>
        <dbReference type="Proteomes" id="UP001375382"/>
    </source>
</evidence>
<feature type="domain" description="Solute-binding protein family 3/N-terminal" evidence="3">
    <location>
        <begin position="1"/>
        <end position="229"/>
    </location>
</feature>
<gene>
    <name evidence="4" type="ORF">MN202_03255</name>
</gene>
<reference evidence="4 5" key="1">
    <citation type="journal article" date="2023" name="Ecotoxicol. Environ. Saf.">
        <title>Mercury remediation potential of mercury-resistant strain Rheinheimera metallidurans sp. nov. isolated from a municipal waste dumping site.</title>
        <authorList>
            <person name="Yadav V."/>
            <person name="Manjhi A."/>
            <person name="Vadakedath N."/>
        </authorList>
    </citation>
    <scope>NUCLEOTIDE SEQUENCE [LARGE SCALE GENOMIC DNA]</scope>
    <source>
        <strain evidence="4 5">E-49</strain>
    </source>
</reference>
<proteinExistence type="inferred from homology"/>
<evidence type="ECO:0000313" key="4">
    <source>
        <dbReference type="EMBL" id="MEH8016242.1"/>
    </source>
</evidence>
<evidence type="ECO:0000256" key="1">
    <source>
        <dbReference type="ARBA" id="ARBA00010333"/>
    </source>
</evidence>
<keyword evidence="2" id="KW-0732">Signal</keyword>
<dbReference type="SMART" id="SM00062">
    <property type="entry name" value="PBPb"/>
    <property type="match status" value="1"/>
</dbReference>
<dbReference type="Proteomes" id="UP001375382">
    <property type="component" value="Unassembled WGS sequence"/>
</dbReference>
<dbReference type="RefSeq" id="WP_335734655.1">
    <property type="nucleotide sequence ID" value="NZ_JALAAR010000002.1"/>
</dbReference>
<dbReference type="Gene3D" id="3.40.190.10">
    <property type="entry name" value="Periplasmic binding protein-like II"/>
    <property type="match status" value="2"/>
</dbReference>
<dbReference type="Pfam" id="PF00497">
    <property type="entry name" value="SBP_bac_3"/>
    <property type="match status" value="1"/>
</dbReference>